<organism evidence="2">
    <name type="scientific">Bacteroides ovatus</name>
    <dbReference type="NCBI Taxonomy" id="28116"/>
    <lineage>
        <taxon>Bacteria</taxon>
        <taxon>Pseudomonadati</taxon>
        <taxon>Bacteroidota</taxon>
        <taxon>Bacteroidia</taxon>
        <taxon>Bacteroidales</taxon>
        <taxon>Bacteroidaceae</taxon>
        <taxon>Bacteroides</taxon>
    </lineage>
</organism>
<dbReference type="AlphaFoldDB" id="A0A641Y025"/>
<name>A0A641Y025_BACOV</name>
<dbReference type="EMBL" id="VWHP01000056">
    <property type="protein sequence ID" value="KAA4398275.1"/>
    <property type="molecule type" value="Genomic_DNA"/>
</dbReference>
<feature type="region of interest" description="Disordered" evidence="1">
    <location>
        <begin position="300"/>
        <end position="337"/>
    </location>
</feature>
<protein>
    <submittedName>
        <fullName evidence="2">Uncharacterized protein</fullName>
    </submittedName>
</protein>
<gene>
    <name evidence="2" type="ORF">F3C73_26260</name>
</gene>
<reference evidence="2" key="1">
    <citation type="journal article" date="2019" name="Nat. Med.">
        <title>A library of human gut bacterial isolates paired with longitudinal multiomics data enables mechanistic microbiome research.</title>
        <authorList>
            <person name="Poyet M."/>
            <person name="Groussin M."/>
            <person name="Gibbons S.M."/>
            <person name="Avila-Pacheco J."/>
            <person name="Jiang X."/>
            <person name="Kearney S.M."/>
            <person name="Perrotta A.R."/>
            <person name="Berdy B."/>
            <person name="Zhao S."/>
            <person name="Lieberman T.D."/>
            <person name="Swanson P.K."/>
            <person name="Smith M."/>
            <person name="Roesemann S."/>
            <person name="Alexander J.E."/>
            <person name="Rich S.A."/>
            <person name="Livny J."/>
            <person name="Vlamakis H."/>
            <person name="Clish C."/>
            <person name="Bullock K."/>
            <person name="Deik A."/>
            <person name="Scott J."/>
            <person name="Pierce K.A."/>
            <person name="Xavier R.J."/>
            <person name="Alm E.J."/>
        </authorList>
    </citation>
    <scope>NUCLEOTIDE SEQUENCE</scope>
    <source>
        <strain evidence="2">BIOML-A68</strain>
    </source>
</reference>
<evidence type="ECO:0000256" key="1">
    <source>
        <dbReference type="SAM" id="MobiDB-lite"/>
    </source>
</evidence>
<comment type="caution">
    <text evidence="2">The sequence shown here is derived from an EMBL/GenBank/DDBJ whole genome shotgun (WGS) entry which is preliminary data.</text>
</comment>
<accession>A0A641Y025</accession>
<proteinExistence type="predicted"/>
<sequence>MAEENKNTPIKVFRTAEQKLSELFINGAAEGLGKVGMRLDDYQMICAKNAFKKCFDVCKANQIDINVLKDDVATILERAAMFKLNALAIPEECYITPRDINKPNKTPHLDFGIQGDGNDRILREYGVNVQTVHPYWLVREGDEFKFPHFKGLDVVPPEWEPKGYSNKVVRVVYPVTYTDGTTQYHIADRESVKVNLLAHINQNLMGEYFGISAYNLEGKAAIEAKEKQAAKRKEIIDGVKDLSLEEILNHQSVQKYISPAWRSPHSRESMIIRKIRNNVTKPIPKDFGDSYIFESYKDSMKDDEYKDPEDERIDKEGAVDAEVAEQSGSRPVQDDIPAIPQQAESVQKVPEIVRNEAEKVTVSADPF</sequence>
<evidence type="ECO:0000313" key="2">
    <source>
        <dbReference type="EMBL" id="KAA4398275.1"/>
    </source>
</evidence>